<feature type="compositionally biased region" description="Low complexity" evidence="1">
    <location>
        <begin position="94"/>
        <end position="107"/>
    </location>
</feature>
<dbReference type="GO" id="GO:0005829">
    <property type="term" value="C:cytosol"/>
    <property type="evidence" value="ECO:0007669"/>
    <property type="project" value="TreeGrafter"/>
</dbReference>
<protein>
    <submittedName>
        <fullName evidence="4">SEP-domain-containing protein</fullName>
    </submittedName>
</protein>
<dbReference type="GO" id="GO:0005634">
    <property type="term" value="C:nucleus"/>
    <property type="evidence" value="ECO:0007669"/>
    <property type="project" value="TreeGrafter"/>
</dbReference>
<dbReference type="Pfam" id="PF08059">
    <property type="entry name" value="SEP"/>
    <property type="match status" value="1"/>
</dbReference>
<dbReference type="Gene3D" id="3.10.20.90">
    <property type="entry name" value="Phosphatidylinositol 3-kinase Catalytic Subunit, Chain A, domain 1"/>
    <property type="match status" value="1"/>
</dbReference>
<evidence type="ECO:0000259" key="3">
    <source>
        <dbReference type="PROSITE" id="PS51399"/>
    </source>
</evidence>
<dbReference type="InterPro" id="IPR036241">
    <property type="entry name" value="NSFL1C_SEP_dom_sf"/>
</dbReference>
<feature type="non-terminal residue" evidence="4">
    <location>
        <position position="1"/>
    </location>
</feature>
<dbReference type="InterPro" id="IPR029071">
    <property type="entry name" value="Ubiquitin-like_domsf"/>
</dbReference>
<proteinExistence type="predicted"/>
<dbReference type="GO" id="GO:0061025">
    <property type="term" value="P:membrane fusion"/>
    <property type="evidence" value="ECO:0007669"/>
    <property type="project" value="TreeGrafter"/>
</dbReference>
<dbReference type="SUPFAM" id="SSF54236">
    <property type="entry name" value="Ubiquitin-like"/>
    <property type="match status" value="1"/>
</dbReference>
<dbReference type="SUPFAM" id="SSF102848">
    <property type="entry name" value="NSFL1 (p97 ATPase) cofactor p47, SEP domain"/>
    <property type="match status" value="1"/>
</dbReference>
<dbReference type="GO" id="GO:0043130">
    <property type="term" value="F:ubiquitin binding"/>
    <property type="evidence" value="ECO:0007669"/>
    <property type="project" value="TreeGrafter"/>
</dbReference>
<dbReference type="PROSITE" id="PS50033">
    <property type="entry name" value="UBX"/>
    <property type="match status" value="1"/>
</dbReference>
<evidence type="ECO:0000259" key="2">
    <source>
        <dbReference type="PROSITE" id="PS50033"/>
    </source>
</evidence>
<dbReference type="GO" id="GO:0000045">
    <property type="term" value="P:autophagosome assembly"/>
    <property type="evidence" value="ECO:0007669"/>
    <property type="project" value="TreeGrafter"/>
</dbReference>
<dbReference type="InterPro" id="IPR001012">
    <property type="entry name" value="UBX_dom"/>
</dbReference>
<dbReference type="OrthoDB" id="25887at2759"/>
<dbReference type="GO" id="GO:0031468">
    <property type="term" value="P:nuclear membrane reassembly"/>
    <property type="evidence" value="ECO:0007669"/>
    <property type="project" value="TreeGrafter"/>
</dbReference>
<dbReference type="PROSITE" id="PS51399">
    <property type="entry name" value="SEP"/>
    <property type="match status" value="1"/>
</dbReference>
<feature type="compositionally biased region" description="Polar residues" evidence="1">
    <location>
        <begin position="113"/>
        <end position="124"/>
    </location>
</feature>
<feature type="region of interest" description="Disordered" evidence="1">
    <location>
        <begin position="86"/>
        <end position="124"/>
    </location>
</feature>
<dbReference type="AlphaFoldDB" id="A0A1E7EK88"/>
<dbReference type="Gene3D" id="3.30.420.210">
    <property type="entry name" value="SEP domain"/>
    <property type="match status" value="1"/>
</dbReference>
<name>A0A1E7EK88_9STRA</name>
<dbReference type="EMBL" id="KV784440">
    <property type="protein sequence ID" value="OEU05963.1"/>
    <property type="molecule type" value="Genomic_DNA"/>
</dbReference>
<gene>
    <name evidence="4" type="ORF">FRACYDRAFT_203351</name>
</gene>
<reference evidence="4 5" key="1">
    <citation type="submission" date="2016-09" db="EMBL/GenBank/DDBJ databases">
        <title>Extensive genetic diversity and differential bi-allelic expression allows diatom success in the polar Southern Ocean.</title>
        <authorList>
            <consortium name="DOE Joint Genome Institute"/>
            <person name="Mock T."/>
            <person name="Otillar R.P."/>
            <person name="Strauss J."/>
            <person name="Dupont C."/>
            <person name="Frickenhaus S."/>
            <person name="Maumus F."/>
            <person name="Mcmullan M."/>
            <person name="Sanges R."/>
            <person name="Schmutz J."/>
            <person name="Toseland A."/>
            <person name="Valas R."/>
            <person name="Veluchamy A."/>
            <person name="Ward B.J."/>
            <person name="Allen A."/>
            <person name="Barry K."/>
            <person name="Falciatore A."/>
            <person name="Ferrante M."/>
            <person name="Fortunato A.E."/>
            <person name="Gloeckner G."/>
            <person name="Gruber A."/>
            <person name="Hipkin R."/>
            <person name="Janech M."/>
            <person name="Kroth P."/>
            <person name="Leese F."/>
            <person name="Lindquist E."/>
            <person name="Lyon B.R."/>
            <person name="Martin J."/>
            <person name="Mayer C."/>
            <person name="Parker M."/>
            <person name="Quesneville H."/>
            <person name="Raymond J."/>
            <person name="Uhlig C."/>
            <person name="Valentin K.U."/>
            <person name="Worden A.Z."/>
            <person name="Armbrust E.V."/>
            <person name="Bowler C."/>
            <person name="Green B."/>
            <person name="Moulton V."/>
            <person name="Van Oosterhout C."/>
            <person name="Grigoriev I."/>
        </authorList>
    </citation>
    <scope>NUCLEOTIDE SEQUENCE [LARGE SCALE GENOMIC DNA]</scope>
    <source>
        <strain evidence="4 5">CCMP1102</strain>
    </source>
</reference>
<feature type="domain" description="SEP" evidence="3">
    <location>
        <begin position="11"/>
        <end position="76"/>
    </location>
</feature>
<organism evidence="4 5">
    <name type="scientific">Fragilariopsis cylindrus CCMP1102</name>
    <dbReference type="NCBI Taxonomy" id="635003"/>
    <lineage>
        <taxon>Eukaryota</taxon>
        <taxon>Sar</taxon>
        <taxon>Stramenopiles</taxon>
        <taxon>Ochrophyta</taxon>
        <taxon>Bacillariophyta</taxon>
        <taxon>Bacillariophyceae</taxon>
        <taxon>Bacillariophycidae</taxon>
        <taxon>Bacillariales</taxon>
        <taxon>Bacillariaceae</taxon>
        <taxon>Fragilariopsis</taxon>
    </lineage>
</organism>
<dbReference type="KEGG" id="fcy:FRACYDRAFT_203351"/>
<dbReference type="GO" id="GO:0043161">
    <property type="term" value="P:proteasome-mediated ubiquitin-dependent protein catabolic process"/>
    <property type="evidence" value="ECO:0007669"/>
    <property type="project" value="TreeGrafter"/>
</dbReference>
<accession>A0A1E7EK88</accession>
<feature type="domain" description="UBX" evidence="2">
    <location>
        <begin position="123"/>
        <end position="200"/>
    </location>
</feature>
<keyword evidence="5" id="KW-1185">Reference proteome</keyword>
<sequence length="202" mass="21639">DNDDDDEDAPTVRRTITMYANGFLVDDGPYRRLDDPANADFLTSLARGQTPSELRGDGNGGNITVGLIDKRKEDYIETFRNFSGEGNTLRSGNDATVDGTATTTTTDIFDPSSLPSPEANTSDSSDITSIAVRMLDGSRKILKISCNGTLEQLAALAVQASNTTIDQPFRIIAGYPPIPLLDPIATITQAGLQGSQIQLQKL</sequence>
<dbReference type="InterPro" id="IPR012989">
    <property type="entry name" value="SEP_domain"/>
</dbReference>
<evidence type="ECO:0000313" key="5">
    <source>
        <dbReference type="Proteomes" id="UP000095751"/>
    </source>
</evidence>
<evidence type="ECO:0000313" key="4">
    <source>
        <dbReference type="EMBL" id="OEU05963.1"/>
    </source>
</evidence>
<dbReference type="PANTHER" id="PTHR23333">
    <property type="entry name" value="UBX DOMAIN CONTAINING PROTEIN"/>
    <property type="match status" value="1"/>
</dbReference>
<dbReference type="GO" id="GO:0007030">
    <property type="term" value="P:Golgi organization"/>
    <property type="evidence" value="ECO:0007669"/>
    <property type="project" value="TreeGrafter"/>
</dbReference>
<dbReference type="Proteomes" id="UP000095751">
    <property type="component" value="Unassembled WGS sequence"/>
</dbReference>
<dbReference type="PANTHER" id="PTHR23333:SF20">
    <property type="entry name" value="NSFL1 COFACTOR P47"/>
    <property type="match status" value="1"/>
</dbReference>
<dbReference type="InParanoid" id="A0A1E7EK88"/>
<dbReference type="FunCoup" id="A0A1E7EK88">
    <property type="interactions" value="148"/>
</dbReference>
<dbReference type="SMART" id="SM00553">
    <property type="entry name" value="SEP"/>
    <property type="match status" value="1"/>
</dbReference>
<evidence type="ECO:0000256" key="1">
    <source>
        <dbReference type="SAM" id="MobiDB-lite"/>
    </source>
</evidence>